<proteinExistence type="predicted"/>
<evidence type="ECO:0000256" key="1">
    <source>
        <dbReference type="ARBA" id="ARBA00022448"/>
    </source>
</evidence>
<gene>
    <name evidence="8" type="ORF">ABK905_13050</name>
</gene>
<evidence type="ECO:0000256" key="6">
    <source>
        <dbReference type="ARBA" id="ARBA00023136"/>
    </source>
</evidence>
<sequence length="744" mass="80550">MNISALFIRRPVATALLAIAILLSGTLAFFHLPVAPLPNIAFPVIVVQASMAGASPNIMASTVAEPLEKRLGTIADVTEMTSTNFVGSSMIVVQFGLDRDINGAARDVQAAIQAARADLPTTLRNNPIYREYNPASTPLMVLALTSKTLTRAQLYDSADSVIMQQLSQVSGVGEITLGGSALPAVRVELEPDKLSSYGIGMEDVRAAITAANADSAKGHIDQNGQRYEVVSNDRITKAEPYRNLVIAYRNNAPVTLGDVASVLDSAENIRNDGLYNGNPSVLVVVFPLPGGNIVDTVAQIRKVLPSIQATLPGDIHLDIALDRSESVKSAVGDTERTLFIAVLLVIGVVFVFLQSPRSVLVPMVVLPLCIIGTFGPMYLLGYSTDNLSLMALTIGTGFVVDDAVVVLENIMRHIESGMEVREAALRGSAEVSFTVISMSLSLIAVFLPILLMPGIVGRLFHEFAVTLSIAILFSLLISLTITPTLTACVLRRRQGATVKPKARWSQWCERQFDRFKNAYDRSLRVVLDHALLVGLTLVGLIVLNVFLIRLLPSTFFPEQDTGVMIGQIMADQSISFQAMRQKLAQLESIVQQDPAVASVSGFTGGRALNTANVFIELKPLAQRKISAAQVVERLRPKLNKVSGARLFLQAAQDLRIGGRQSAAEYQYTLTSDNPDTLYTWMPKLVTALSKHRGQLLDVNSDLQQNGLQAYVTYDRATAARYGFKPNQNDSVLYDAFGQRAVSTI</sequence>
<evidence type="ECO:0000256" key="7">
    <source>
        <dbReference type="SAM" id="Phobius"/>
    </source>
</evidence>
<dbReference type="SUPFAM" id="SSF82866">
    <property type="entry name" value="Multidrug efflux transporter AcrB transmembrane domain"/>
    <property type="match status" value="1"/>
</dbReference>
<evidence type="ECO:0000256" key="3">
    <source>
        <dbReference type="ARBA" id="ARBA00022519"/>
    </source>
</evidence>
<keyword evidence="6 7" id="KW-0472">Membrane</keyword>
<dbReference type="PRINTS" id="PR00702">
    <property type="entry name" value="ACRIFLAVINRP"/>
</dbReference>
<dbReference type="InterPro" id="IPR027463">
    <property type="entry name" value="AcrB_DN_DC_subdom"/>
</dbReference>
<dbReference type="Pfam" id="PF00873">
    <property type="entry name" value="ACR_tran"/>
    <property type="match status" value="1"/>
</dbReference>
<dbReference type="Gene3D" id="3.30.70.1320">
    <property type="entry name" value="Multidrug efflux transporter AcrB pore domain like"/>
    <property type="match status" value="1"/>
</dbReference>
<feature type="transmembrane region" description="Helical" evidence="7">
    <location>
        <begin position="463"/>
        <end position="490"/>
    </location>
</feature>
<reference evidence="8" key="1">
    <citation type="submission" date="2024-06" db="EMBL/GenBank/DDBJ databases">
        <authorList>
            <person name="Coelho C."/>
            <person name="Bento M."/>
            <person name="Garcia E."/>
            <person name="Camelo A."/>
            <person name="Brandao I."/>
            <person name="Espirito Santo C."/>
            <person name="Trovao J."/>
            <person name="Verissimo A."/>
            <person name="Costa J."/>
            <person name="Tiago I."/>
        </authorList>
    </citation>
    <scope>NUCLEOTIDE SEQUENCE</scope>
    <source>
        <strain evidence="8">KWT182</strain>
    </source>
</reference>
<dbReference type="SUPFAM" id="SSF82693">
    <property type="entry name" value="Multidrug efflux transporter AcrB pore domain, PN1, PN2, PC1 and PC2 subdomains"/>
    <property type="match status" value="3"/>
</dbReference>
<dbReference type="PANTHER" id="PTHR32063:SF34">
    <property type="entry name" value="MULTIDRUG RESISTANCE PROTEIN MDTC"/>
    <property type="match status" value="1"/>
</dbReference>
<dbReference type="GO" id="GO:0042910">
    <property type="term" value="F:xenobiotic transmembrane transporter activity"/>
    <property type="evidence" value="ECO:0007669"/>
    <property type="project" value="TreeGrafter"/>
</dbReference>
<evidence type="ECO:0000256" key="5">
    <source>
        <dbReference type="ARBA" id="ARBA00022989"/>
    </source>
</evidence>
<dbReference type="Gene3D" id="3.30.70.1430">
    <property type="entry name" value="Multidrug efflux transporter AcrB pore domain"/>
    <property type="match status" value="2"/>
</dbReference>
<evidence type="ECO:0000256" key="2">
    <source>
        <dbReference type="ARBA" id="ARBA00022475"/>
    </source>
</evidence>
<dbReference type="GO" id="GO:0005886">
    <property type="term" value="C:plasma membrane"/>
    <property type="evidence" value="ECO:0007669"/>
    <property type="project" value="TreeGrafter"/>
</dbReference>
<keyword evidence="4 7" id="KW-0812">Transmembrane</keyword>
<feature type="transmembrane region" description="Helical" evidence="7">
    <location>
        <begin position="530"/>
        <end position="551"/>
    </location>
</feature>
<name>A0AAU7QF03_9GAMM</name>
<keyword evidence="1" id="KW-0813">Transport</keyword>
<feature type="transmembrane region" description="Helical" evidence="7">
    <location>
        <begin position="337"/>
        <end position="353"/>
    </location>
</feature>
<evidence type="ECO:0000256" key="4">
    <source>
        <dbReference type="ARBA" id="ARBA00022692"/>
    </source>
</evidence>
<dbReference type="InterPro" id="IPR001036">
    <property type="entry name" value="Acrflvin-R"/>
</dbReference>
<dbReference type="Gene3D" id="1.20.1640.10">
    <property type="entry name" value="Multidrug efflux transporter AcrB transmembrane domain"/>
    <property type="match status" value="2"/>
</dbReference>
<feature type="transmembrane region" description="Helical" evidence="7">
    <location>
        <begin position="431"/>
        <end position="451"/>
    </location>
</feature>
<dbReference type="AlphaFoldDB" id="A0AAU7QF03"/>
<evidence type="ECO:0000313" key="8">
    <source>
        <dbReference type="EMBL" id="XBS71724.1"/>
    </source>
</evidence>
<feature type="transmembrane region" description="Helical" evidence="7">
    <location>
        <begin position="387"/>
        <end position="410"/>
    </location>
</feature>
<accession>A0AAU7QF03</accession>
<dbReference type="PANTHER" id="PTHR32063">
    <property type="match status" value="1"/>
</dbReference>
<dbReference type="Gene3D" id="3.30.70.1440">
    <property type="entry name" value="Multidrug efflux transporter AcrB pore domain"/>
    <property type="match status" value="1"/>
</dbReference>
<keyword evidence="2" id="KW-1003">Cell membrane</keyword>
<feature type="transmembrane region" description="Helical" evidence="7">
    <location>
        <begin position="360"/>
        <end position="381"/>
    </location>
</feature>
<organism evidence="8">
    <name type="scientific">Acerihabitans sp. KWT182</name>
    <dbReference type="NCBI Taxonomy" id="3157919"/>
    <lineage>
        <taxon>Bacteria</taxon>
        <taxon>Pseudomonadati</taxon>
        <taxon>Pseudomonadota</taxon>
        <taxon>Gammaproteobacteria</taxon>
        <taxon>Enterobacterales</taxon>
        <taxon>Pectobacteriaceae</taxon>
        <taxon>Acerihabitans</taxon>
    </lineage>
</organism>
<keyword evidence="5 7" id="KW-1133">Transmembrane helix</keyword>
<dbReference type="EMBL" id="CP157947">
    <property type="protein sequence ID" value="XBS71724.1"/>
    <property type="molecule type" value="Genomic_DNA"/>
</dbReference>
<dbReference type="Gene3D" id="3.30.2090.10">
    <property type="entry name" value="Multidrug efflux transporter AcrB TolC docking domain, DN and DC subdomains"/>
    <property type="match status" value="2"/>
</dbReference>
<dbReference type="SUPFAM" id="SSF82714">
    <property type="entry name" value="Multidrug efflux transporter AcrB TolC docking domain, DN and DC subdomains"/>
    <property type="match status" value="1"/>
</dbReference>
<protein>
    <submittedName>
        <fullName evidence="8">Efflux RND transporter permease subunit</fullName>
    </submittedName>
</protein>
<keyword evidence="3" id="KW-0997">Cell inner membrane</keyword>